<evidence type="ECO:0000256" key="2">
    <source>
        <dbReference type="ARBA" id="ARBA00022448"/>
    </source>
</evidence>
<feature type="transmembrane region" description="Helical" evidence="6">
    <location>
        <begin position="123"/>
        <end position="147"/>
    </location>
</feature>
<dbReference type="InterPro" id="IPR011701">
    <property type="entry name" value="MFS"/>
</dbReference>
<gene>
    <name evidence="8" type="ORF">PRECH8_08540</name>
</gene>
<keyword evidence="9" id="KW-1185">Reference proteome</keyword>
<dbReference type="AlphaFoldDB" id="A0A916QDT3"/>
<dbReference type="PRINTS" id="PR01035">
    <property type="entry name" value="TCRTETA"/>
</dbReference>
<dbReference type="CDD" id="cd17330">
    <property type="entry name" value="MFS_SLC46_TetA_like"/>
    <property type="match status" value="1"/>
</dbReference>
<keyword evidence="4 6" id="KW-1133">Transmembrane helix</keyword>
<dbReference type="InterPro" id="IPR001958">
    <property type="entry name" value="Tet-R_TetA/multi-R_MdtG-like"/>
</dbReference>
<dbReference type="SUPFAM" id="SSF103473">
    <property type="entry name" value="MFS general substrate transporter"/>
    <property type="match status" value="1"/>
</dbReference>
<evidence type="ECO:0000313" key="8">
    <source>
        <dbReference type="EMBL" id="GFR37558.1"/>
    </source>
</evidence>
<feature type="transmembrane region" description="Helical" evidence="6">
    <location>
        <begin position="205"/>
        <end position="227"/>
    </location>
</feature>
<protein>
    <submittedName>
        <fullName evidence="8">MFS transporter</fullName>
    </submittedName>
</protein>
<feature type="domain" description="Major facilitator superfamily (MFS) profile" evidence="7">
    <location>
        <begin position="1"/>
        <end position="380"/>
    </location>
</feature>
<dbReference type="InterPro" id="IPR036259">
    <property type="entry name" value="MFS_trans_sf"/>
</dbReference>
<feature type="transmembrane region" description="Helical" evidence="6">
    <location>
        <begin position="153"/>
        <end position="171"/>
    </location>
</feature>
<evidence type="ECO:0000256" key="6">
    <source>
        <dbReference type="SAM" id="Phobius"/>
    </source>
</evidence>
<evidence type="ECO:0000256" key="5">
    <source>
        <dbReference type="ARBA" id="ARBA00023136"/>
    </source>
</evidence>
<reference evidence="8" key="1">
    <citation type="submission" date="2020-08" db="EMBL/GenBank/DDBJ databases">
        <authorList>
            <person name="Uke A."/>
            <person name="Chhe C."/>
            <person name="Baramee S."/>
            <person name="Kosugi A."/>
        </authorList>
    </citation>
    <scope>NUCLEOTIDE SEQUENCE</scope>
    <source>
        <strain evidence="8">DA-C8</strain>
    </source>
</reference>
<evidence type="ECO:0000259" key="7">
    <source>
        <dbReference type="PROSITE" id="PS50850"/>
    </source>
</evidence>
<dbReference type="RefSeq" id="WP_200965826.1">
    <property type="nucleotide sequence ID" value="NZ_BMAQ01000005.1"/>
</dbReference>
<keyword evidence="5 6" id="KW-0472">Membrane</keyword>
<proteinExistence type="predicted"/>
<comment type="subcellular location">
    <subcellularLocation>
        <location evidence="1">Cell membrane</location>
        <topology evidence="1">Multi-pass membrane protein</topology>
    </subcellularLocation>
</comment>
<dbReference type="GO" id="GO:0005886">
    <property type="term" value="C:plasma membrane"/>
    <property type="evidence" value="ECO:0007669"/>
    <property type="project" value="UniProtKB-SubCell"/>
</dbReference>
<dbReference type="PROSITE" id="PS50850">
    <property type="entry name" value="MFS"/>
    <property type="match status" value="1"/>
</dbReference>
<dbReference type="PANTHER" id="PTHR23504">
    <property type="entry name" value="MAJOR FACILITATOR SUPERFAMILY DOMAIN-CONTAINING PROTEIN 10"/>
    <property type="match status" value="1"/>
</dbReference>
<name>A0A916QDT3_9BACL</name>
<evidence type="ECO:0000256" key="3">
    <source>
        <dbReference type="ARBA" id="ARBA00022692"/>
    </source>
</evidence>
<organism evidence="8 9">
    <name type="scientific">Insulibacter thermoxylanivorax</name>
    <dbReference type="NCBI Taxonomy" id="2749268"/>
    <lineage>
        <taxon>Bacteria</taxon>
        <taxon>Bacillati</taxon>
        <taxon>Bacillota</taxon>
        <taxon>Bacilli</taxon>
        <taxon>Bacillales</taxon>
        <taxon>Paenibacillaceae</taxon>
        <taxon>Insulibacter</taxon>
    </lineage>
</organism>
<dbReference type="PANTHER" id="PTHR23504:SF15">
    <property type="entry name" value="MAJOR FACILITATOR SUPERFAMILY (MFS) PROFILE DOMAIN-CONTAINING PROTEIN"/>
    <property type="match status" value="1"/>
</dbReference>
<keyword evidence="3 6" id="KW-0812">Transmembrane</keyword>
<feature type="transmembrane region" description="Helical" evidence="6">
    <location>
        <begin position="64"/>
        <end position="87"/>
    </location>
</feature>
<dbReference type="Proteomes" id="UP000654993">
    <property type="component" value="Unassembled WGS sequence"/>
</dbReference>
<feature type="transmembrane region" description="Helical" evidence="6">
    <location>
        <begin position="7"/>
        <end position="26"/>
    </location>
</feature>
<dbReference type="EMBL" id="BMAQ01000005">
    <property type="protein sequence ID" value="GFR37558.1"/>
    <property type="molecule type" value="Genomic_DNA"/>
</dbReference>
<dbReference type="InterPro" id="IPR020846">
    <property type="entry name" value="MFS_dom"/>
</dbReference>
<accession>A0A916QDT3</accession>
<feature type="transmembrane region" description="Helical" evidence="6">
    <location>
        <begin position="270"/>
        <end position="292"/>
    </location>
</feature>
<reference evidence="8" key="2">
    <citation type="journal article" date="2021" name="Data Brief">
        <title>Draft genome sequence data of the facultative, thermophilic, xylanolytic bacterium Paenibacillus sp. strain DA-C8.</title>
        <authorList>
            <person name="Chhe C."/>
            <person name="Uke A."/>
            <person name="Baramee S."/>
            <person name="Ungkulpasvich U."/>
            <person name="Tachaapaikoon C."/>
            <person name="Pason P."/>
            <person name="Waeonukul R."/>
            <person name="Ratanakhanokchai K."/>
            <person name="Kosugi A."/>
        </authorList>
    </citation>
    <scope>NUCLEOTIDE SEQUENCE</scope>
    <source>
        <strain evidence="8">DA-C8</strain>
    </source>
</reference>
<evidence type="ECO:0000256" key="4">
    <source>
        <dbReference type="ARBA" id="ARBA00022989"/>
    </source>
</evidence>
<dbReference type="GO" id="GO:0022857">
    <property type="term" value="F:transmembrane transporter activity"/>
    <property type="evidence" value="ECO:0007669"/>
    <property type="project" value="InterPro"/>
</dbReference>
<comment type="caution">
    <text evidence="8">The sequence shown here is derived from an EMBL/GenBank/DDBJ whole genome shotgun (WGS) entry which is preliminary data.</text>
</comment>
<evidence type="ECO:0000256" key="1">
    <source>
        <dbReference type="ARBA" id="ARBA00004651"/>
    </source>
</evidence>
<keyword evidence="2" id="KW-0813">Transport</keyword>
<feature type="transmembrane region" description="Helical" evidence="6">
    <location>
        <begin position="239"/>
        <end position="258"/>
    </location>
</feature>
<dbReference type="Pfam" id="PF07690">
    <property type="entry name" value="MFS_1"/>
    <property type="match status" value="1"/>
</dbReference>
<dbReference type="Gene3D" id="1.20.1250.20">
    <property type="entry name" value="MFS general substrate transporter like domains"/>
    <property type="match status" value="1"/>
</dbReference>
<feature type="transmembrane region" description="Helical" evidence="6">
    <location>
        <begin position="32"/>
        <end position="52"/>
    </location>
</feature>
<evidence type="ECO:0000313" key="9">
    <source>
        <dbReference type="Proteomes" id="UP000654993"/>
    </source>
</evidence>
<feature type="transmembrane region" description="Helical" evidence="6">
    <location>
        <begin position="344"/>
        <end position="372"/>
    </location>
</feature>
<feature type="transmembrane region" description="Helical" evidence="6">
    <location>
        <begin position="93"/>
        <end position="111"/>
    </location>
</feature>
<sequence length="386" mass="41501">MKQLGIIFLMLLNVFIGFGIIIPVLPELVPPYHLSLMLSGYSLISFVMSPLWGTWSDKLGRKPIIMTGIAGYALSFFLFGIAEHLWLMYVSRLLAGFFSGAVISCAVAYVADVTDEENRTRGMGLVGMAIGLGFVIGPGVGAALSLLGYSIPFFASSALALITLFLTILYLDESLAKEKREAHLPGRRAAGRISSWQAFAGAMKYLYILGFIVSFTLSGLEFALYYYQAERIGITPFDMGMMFMVSGIVGAVIQGGVVRRYIKKGDEPKFMTLGLLLSAAGFFLIIFSANLLTATLFLTVFSAGNALVRPCVTSLITQKTTVGQGTASGLSSSMDSLGRITGPLFAMGAFYIAIQLPFVLGGIICLLGLFLLQRFMSLDAKAETAG</sequence>